<reference evidence="2" key="1">
    <citation type="journal article" date="2009" name="Genome Res.">
        <title>Comparative genomic analyses of the human fungal pathogens Coccidioides and their relatives.</title>
        <authorList>
            <person name="Sharpton T.J."/>
            <person name="Stajich J.E."/>
            <person name="Rounsley S.D."/>
            <person name="Gardner M.J."/>
            <person name="Wortman J.R."/>
            <person name="Jordar V.S."/>
            <person name="Maiti R."/>
            <person name="Kodira C.D."/>
            <person name="Neafsey D.E."/>
            <person name="Zeng Q."/>
            <person name="Hung C.-Y."/>
            <person name="McMahan C."/>
            <person name="Muszewska A."/>
            <person name="Grynberg M."/>
            <person name="Mandel M.A."/>
            <person name="Kellner E.M."/>
            <person name="Barker B.M."/>
            <person name="Galgiani J.N."/>
            <person name="Orbach M.J."/>
            <person name="Kirkland T.N."/>
            <person name="Cole G.T."/>
            <person name="Henn M.R."/>
            <person name="Birren B.W."/>
            <person name="Taylor J.W."/>
        </authorList>
    </citation>
    <scope>NUCLEOTIDE SEQUENCE [LARGE SCALE GENOMIC DNA]</scope>
    <source>
        <strain evidence="2">RS</strain>
    </source>
</reference>
<dbReference type="Proteomes" id="UP000001261">
    <property type="component" value="Unassembled WGS sequence"/>
</dbReference>
<evidence type="ECO:0000313" key="2">
    <source>
        <dbReference type="Proteomes" id="UP000001261"/>
    </source>
</evidence>
<dbReference type="AlphaFoldDB" id="A0A0D8JW61"/>
<dbReference type="GeneID" id="24163609"/>
<keyword evidence="2" id="KW-1185">Reference proteome</keyword>
<reference evidence="2" key="2">
    <citation type="journal article" date="2010" name="Genome Res.">
        <title>Population genomic sequencing of Coccidioides fungi reveals recent hybridization and transposon control.</title>
        <authorList>
            <person name="Neafsey D.E."/>
            <person name="Barker B.M."/>
            <person name="Sharpton T.J."/>
            <person name="Stajich J.E."/>
            <person name="Park D.J."/>
            <person name="Whiston E."/>
            <person name="Hung C.-Y."/>
            <person name="McMahan C."/>
            <person name="White J."/>
            <person name="Sykes S."/>
            <person name="Heiman D."/>
            <person name="Young S."/>
            <person name="Zeng Q."/>
            <person name="Abouelleil A."/>
            <person name="Aftuck L."/>
            <person name="Bessette D."/>
            <person name="Brown A."/>
            <person name="FitzGerald M."/>
            <person name="Lui A."/>
            <person name="Macdonald J.P."/>
            <person name="Priest M."/>
            <person name="Orbach M.J."/>
            <person name="Galgiani J.N."/>
            <person name="Kirkland T.N."/>
            <person name="Cole G.T."/>
            <person name="Birren B.W."/>
            <person name="Henn M.R."/>
            <person name="Taylor J.W."/>
            <person name="Rounsley S.D."/>
        </authorList>
    </citation>
    <scope>GENOME REANNOTATION</scope>
    <source>
        <strain evidence="2">RS</strain>
    </source>
</reference>
<protein>
    <submittedName>
        <fullName evidence="1">Uncharacterized protein</fullName>
    </submittedName>
</protein>
<evidence type="ECO:0000313" key="1">
    <source>
        <dbReference type="EMBL" id="KJF61565.1"/>
    </source>
</evidence>
<dbReference type="VEuPathDB" id="FungiDB:CIMG_11202"/>
<gene>
    <name evidence="1" type="ORF">CIMG_11202</name>
</gene>
<organism evidence="1 2">
    <name type="scientific">Coccidioides immitis (strain RS)</name>
    <name type="common">Valley fever fungus</name>
    <dbReference type="NCBI Taxonomy" id="246410"/>
    <lineage>
        <taxon>Eukaryota</taxon>
        <taxon>Fungi</taxon>
        <taxon>Dikarya</taxon>
        <taxon>Ascomycota</taxon>
        <taxon>Pezizomycotina</taxon>
        <taxon>Eurotiomycetes</taxon>
        <taxon>Eurotiomycetidae</taxon>
        <taxon>Onygenales</taxon>
        <taxon>Onygenaceae</taxon>
        <taxon>Coccidioides</taxon>
    </lineage>
</organism>
<sequence length="84" mass="9475">MKDLIMQLWRISSSPRREHEFSCDGAGVPSARTDLRGAGAKQQVRAIRRSMEHVWKPGRAVISKERLFLFSEIRIYPAGPPAIG</sequence>
<dbReference type="RefSeq" id="XP_012213700.1">
    <property type="nucleotide sequence ID" value="XM_012358277.1"/>
</dbReference>
<name>A0A0D8JW61_COCIM</name>
<dbReference type="EMBL" id="GG704916">
    <property type="protein sequence ID" value="KJF61565.1"/>
    <property type="molecule type" value="Genomic_DNA"/>
</dbReference>
<accession>A0A0D8JW61</accession>
<dbReference type="InParanoid" id="A0A0D8JW61"/>
<dbReference type="KEGG" id="cim:CIMG_11202"/>
<proteinExistence type="predicted"/>